<dbReference type="PATRIC" id="fig|261654.4.peg.5031"/>
<evidence type="ECO:0000256" key="1">
    <source>
        <dbReference type="ARBA" id="ARBA00000085"/>
    </source>
</evidence>
<keyword evidence="4" id="KW-0808">Transferase</keyword>
<evidence type="ECO:0000313" key="12">
    <source>
        <dbReference type="Proteomes" id="UP000199385"/>
    </source>
</evidence>
<comment type="catalytic activity">
    <reaction evidence="1">
        <text>ATP + protein L-histidine = ADP + protein N-phospho-L-histidine.</text>
        <dbReference type="EC" id="2.7.13.3"/>
    </reaction>
</comment>
<evidence type="ECO:0000256" key="5">
    <source>
        <dbReference type="ARBA" id="ARBA00022692"/>
    </source>
</evidence>
<keyword evidence="7 9" id="KW-1133">Transmembrane helix</keyword>
<feature type="transmembrane region" description="Helical" evidence="9">
    <location>
        <begin position="37"/>
        <end position="63"/>
    </location>
</feature>
<evidence type="ECO:0000313" key="11">
    <source>
        <dbReference type="EMBL" id="SBT50949.1"/>
    </source>
</evidence>
<evidence type="ECO:0000256" key="2">
    <source>
        <dbReference type="ARBA" id="ARBA00012438"/>
    </source>
</evidence>
<dbReference type="GO" id="GO:0004673">
    <property type="term" value="F:protein histidine kinase activity"/>
    <property type="evidence" value="ECO:0007669"/>
    <property type="project" value="UniProtKB-EC"/>
</dbReference>
<feature type="transmembrane region" description="Helical" evidence="9">
    <location>
        <begin position="382"/>
        <end position="404"/>
    </location>
</feature>
<dbReference type="GO" id="GO:0000160">
    <property type="term" value="P:phosphorelay signal transduction system"/>
    <property type="evidence" value="ECO:0007669"/>
    <property type="project" value="UniProtKB-KW"/>
</dbReference>
<dbReference type="EMBL" id="LT594323">
    <property type="protein sequence ID" value="SBT50949.1"/>
    <property type="molecule type" value="Genomic_DNA"/>
</dbReference>
<proteinExistence type="predicted"/>
<dbReference type="EC" id="2.7.13.3" evidence="2"/>
<keyword evidence="12" id="KW-1185">Reference proteome</keyword>
<evidence type="ECO:0000256" key="8">
    <source>
        <dbReference type="ARBA" id="ARBA00023012"/>
    </source>
</evidence>
<feature type="transmembrane region" description="Helical" evidence="9">
    <location>
        <begin position="637"/>
        <end position="659"/>
    </location>
</feature>
<organism evidence="11 12">
    <name type="scientific">Micromonospora auratinigra</name>
    <dbReference type="NCBI Taxonomy" id="261654"/>
    <lineage>
        <taxon>Bacteria</taxon>
        <taxon>Bacillati</taxon>
        <taxon>Actinomycetota</taxon>
        <taxon>Actinomycetes</taxon>
        <taxon>Micromonosporales</taxon>
        <taxon>Micromonosporaceae</taxon>
        <taxon>Micromonospora</taxon>
    </lineage>
</organism>
<evidence type="ECO:0000256" key="9">
    <source>
        <dbReference type="SAM" id="Phobius"/>
    </source>
</evidence>
<keyword evidence="5 9" id="KW-0812">Transmembrane</keyword>
<dbReference type="Proteomes" id="UP000199385">
    <property type="component" value="Chromosome I"/>
</dbReference>
<keyword evidence="3" id="KW-0597">Phosphoprotein</keyword>
<name>A0A1A9A445_9ACTN</name>
<accession>A0A1A9A445</accession>
<keyword evidence="8" id="KW-0902">Two-component regulatory system</keyword>
<evidence type="ECO:0000256" key="6">
    <source>
        <dbReference type="ARBA" id="ARBA00022777"/>
    </source>
</evidence>
<dbReference type="Gene3D" id="6.10.340.10">
    <property type="match status" value="1"/>
</dbReference>
<dbReference type="GO" id="GO:0016020">
    <property type="term" value="C:membrane"/>
    <property type="evidence" value="ECO:0007669"/>
    <property type="project" value="InterPro"/>
</dbReference>
<reference evidence="12" key="1">
    <citation type="submission" date="2016-06" db="EMBL/GenBank/DDBJ databases">
        <authorList>
            <person name="Varghese N."/>
            <person name="Submissions Spin"/>
        </authorList>
    </citation>
    <scope>NUCLEOTIDE SEQUENCE [LARGE SCALE GENOMIC DNA]</scope>
    <source>
        <strain evidence="12">DSM 44815</strain>
    </source>
</reference>
<dbReference type="CDD" id="cd06225">
    <property type="entry name" value="HAMP"/>
    <property type="match status" value="1"/>
</dbReference>
<feature type="domain" description="HAMP" evidence="10">
    <location>
        <begin position="658"/>
        <end position="710"/>
    </location>
</feature>
<evidence type="ECO:0000259" key="10">
    <source>
        <dbReference type="PROSITE" id="PS50885"/>
    </source>
</evidence>
<dbReference type="PROSITE" id="PS50885">
    <property type="entry name" value="HAMP"/>
    <property type="match status" value="1"/>
</dbReference>
<sequence length="746" mass="78263">MSLTSTAGRARHPGDDRDQIARWRLISLEKQLPQPRMLTAIGTPALVASLLLTLLAIFAFAYLSQGDTAGVPKAVVESQREFVHEISRSLNNSVGRSRDELSRTVEAYNARPDNVTAQLAALTKDQPKWRGVGVYTNDGRTGVAAVGRPVALPAGVPPGRAAVPLVDGNAPRLLLVEPLADNKLLLAELDLGIRTLRLDPRSKQAVLVVVPTGARALSQGAPVPADPKLDALIKEAVDGTARRATVTRTGTAAAPPAGSGSAGPVAPLVTADAVGSLGFSVVSLVYTPVTDASATREPLVAALALLVAAVAVLLILQYGLARPVRRLLLHAKAVASGNSPGEPPRTPNAQVNRIAAALSALAARQDPGSSARRDPAPGGTPAGLVVVLAVLAVLGAAGGVLTTLTQAERDLPGQVTRDTENQTGAVAAAIGDTLDGGYQKLVLVGRDNGKGDTAQVRRALDRLVDENNRFRSAYLLSADGSVVASVGREPLRPSGLVPGEGGVVLHDVQGRLPIIYAYHPLSDGRSLVAEFDVRYLTRLLQRVDGRVRVLDVDQRDILDSGGYLAFAQITTPAVVTASARALTGRTYAAVTDVDGVRSLLVAAPIAVDGTAAQLEWSVVAERPVTDFALPGNQLHHGALLVVVVTVGVGLLLFSWHYFFQLRPLRNLEREAVALAGGDTSRVVSPRWHDEIGAVAVCLEVCRQAAVHGEQRLGGAARIRPTEGMPTMIMTKVPERRRGGASRRRGD</sequence>
<evidence type="ECO:0000256" key="7">
    <source>
        <dbReference type="ARBA" id="ARBA00022989"/>
    </source>
</evidence>
<feature type="transmembrane region" description="Helical" evidence="9">
    <location>
        <begin position="299"/>
        <end position="320"/>
    </location>
</feature>
<dbReference type="InterPro" id="IPR050428">
    <property type="entry name" value="TCS_sensor_his_kinase"/>
</dbReference>
<dbReference type="PANTHER" id="PTHR45436:SF5">
    <property type="entry name" value="SENSOR HISTIDINE KINASE TRCS"/>
    <property type="match status" value="1"/>
</dbReference>
<dbReference type="Pfam" id="PF00672">
    <property type="entry name" value="HAMP"/>
    <property type="match status" value="1"/>
</dbReference>
<gene>
    <name evidence="11" type="ORF">GA0070611_4961</name>
</gene>
<dbReference type="InterPro" id="IPR003660">
    <property type="entry name" value="HAMP_dom"/>
</dbReference>
<dbReference type="STRING" id="261654.GA0070611_4961"/>
<protein>
    <recommendedName>
        <fullName evidence="2">histidine kinase</fullName>
        <ecNumber evidence="2">2.7.13.3</ecNumber>
    </recommendedName>
</protein>
<evidence type="ECO:0000256" key="3">
    <source>
        <dbReference type="ARBA" id="ARBA00022553"/>
    </source>
</evidence>
<dbReference type="PANTHER" id="PTHR45436">
    <property type="entry name" value="SENSOR HISTIDINE KINASE YKOH"/>
    <property type="match status" value="1"/>
</dbReference>
<keyword evidence="6" id="KW-0418">Kinase</keyword>
<evidence type="ECO:0000256" key="4">
    <source>
        <dbReference type="ARBA" id="ARBA00022679"/>
    </source>
</evidence>
<keyword evidence="9" id="KW-0472">Membrane</keyword>
<dbReference type="AlphaFoldDB" id="A0A1A9A445"/>